<dbReference type="EMBL" id="JAPHEH010000001">
    <property type="protein sequence ID" value="MDG4476810.1"/>
    <property type="molecule type" value="Genomic_DNA"/>
</dbReference>
<reference evidence="1" key="2">
    <citation type="submission" date="2022-10" db="EMBL/GenBank/DDBJ databases">
        <authorList>
            <person name="Aronson H.S."/>
        </authorList>
    </citation>
    <scope>NUCLEOTIDE SEQUENCE</scope>
    <source>
        <strain evidence="1">RS19-109</strain>
    </source>
</reference>
<protein>
    <recommendedName>
        <fullName evidence="3">STAS/SEC14 domain-containing protein</fullName>
    </recommendedName>
</protein>
<dbReference type="AlphaFoldDB" id="A0A9X4RN14"/>
<accession>A0A9X4RN14</accession>
<gene>
    <name evidence="1" type="ORF">OLX77_11660</name>
</gene>
<dbReference type="RefSeq" id="WP_307633775.1">
    <property type="nucleotide sequence ID" value="NZ_JAPHEH010000001.1"/>
</dbReference>
<keyword evidence="2" id="KW-1185">Reference proteome</keyword>
<name>A0A9X4RN14_9BACT</name>
<comment type="caution">
    <text evidence="1">The sequence shown here is derived from an EMBL/GenBank/DDBJ whole genome shotgun (WGS) entry which is preliminary data.</text>
</comment>
<sequence length="131" mass="15179">MPVTLSHNPQKKILYITVIGPLLFEDFFAAMEQISHSDEYPPDIPTLWDLRETDIQGWDQTFLKKILRTRKEYGERMHAKVSLIASSDLAYGMGRMFEALSQDAATPQKIMVFRDFEEGENWLLAHDSKTE</sequence>
<organism evidence="1 2">
    <name type="scientific">Thiovibrio frasassiensis</name>
    <dbReference type="NCBI Taxonomy" id="2984131"/>
    <lineage>
        <taxon>Bacteria</taxon>
        <taxon>Pseudomonadati</taxon>
        <taxon>Thermodesulfobacteriota</taxon>
        <taxon>Desulfobulbia</taxon>
        <taxon>Desulfobulbales</taxon>
        <taxon>Thiovibrionaceae</taxon>
        <taxon>Thiovibrio</taxon>
    </lineage>
</organism>
<evidence type="ECO:0000313" key="2">
    <source>
        <dbReference type="Proteomes" id="UP001154240"/>
    </source>
</evidence>
<evidence type="ECO:0008006" key="3">
    <source>
        <dbReference type="Google" id="ProtNLM"/>
    </source>
</evidence>
<evidence type="ECO:0000313" key="1">
    <source>
        <dbReference type="EMBL" id="MDG4476810.1"/>
    </source>
</evidence>
<proteinExistence type="predicted"/>
<dbReference type="Proteomes" id="UP001154240">
    <property type="component" value="Unassembled WGS sequence"/>
</dbReference>
<reference evidence="1" key="1">
    <citation type="journal article" date="2022" name="bioRxiv">
        <title>Thiovibrio frasassiensisgen. nov., sp. nov., an autotrophic, elemental sulfur disproportionating bacterium isolated from sulfidic karst sediment, and proposal of Thiovibrionaceae fam. nov.</title>
        <authorList>
            <person name="Aronson H."/>
            <person name="Thomas C."/>
            <person name="Bhattacharyya M."/>
            <person name="Eckstein S."/>
            <person name="Jensen S."/>
            <person name="Barco R."/>
            <person name="Macalady J."/>
            <person name="Amend J."/>
        </authorList>
    </citation>
    <scope>NUCLEOTIDE SEQUENCE</scope>
    <source>
        <strain evidence="1">RS19-109</strain>
    </source>
</reference>